<evidence type="ECO:0000313" key="2">
    <source>
        <dbReference type="EMBL" id="CAF4165988.1"/>
    </source>
</evidence>
<dbReference type="Proteomes" id="UP000682733">
    <property type="component" value="Unassembled WGS sequence"/>
</dbReference>
<comment type="caution">
    <text evidence="2">The sequence shown here is derived from an EMBL/GenBank/DDBJ whole genome shotgun (WGS) entry which is preliminary data.</text>
</comment>
<feature type="region of interest" description="Disordered" evidence="1">
    <location>
        <begin position="1"/>
        <end position="21"/>
    </location>
</feature>
<sequence>MNQLDSKLVSVKSELSNMKQSQEQVQKELELTKSMNDLLKQNTTVNQQVLDRNRSLTNIIDGPSTSIASYNTNLNNLTSLTATLLSASITPPANTATPTTTTIAWSQRLITQNQNL</sequence>
<dbReference type="EMBL" id="CAJOBA010044594">
    <property type="protein sequence ID" value="CAF4165988.1"/>
    <property type="molecule type" value="Genomic_DNA"/>
</dbReference>
<proteinExistence type="predicted"/>
<accession>A0A8S2RGP1</accession>
<evidence type="ECO:0000313" key="3">
    <source>
        <dbReference type="Proteomes" id="UP000682733"/>
    </source>
</evidence>
<name>A0A8S2RGP1_9BILA</name>
<evidence type="ECO:0000256" key="1">
    <source>
        <dbReference type="SAM" id="MobiDB-lite"/>
    </source>
</evidence>
<reference evidence="2" key="1">
    <citation type="submission" date="2021-02" db="EMBL/GenBank/DDBJ databases">
        <authorList>
            <person name="Nowell W R."/>
        </authorList>
    </citation>
    <scope>NUCLEOTIDE SEQUENCE</scope>
</reference>
<protein>
    <submittedName>
        <fullName evidence="2">Uncharacterized protein</fullName>
    </submittedName>
</protein>
<gene>
    <name evidence="2" type="ORF">TMI583_LOCUS31824</name>
</gene>
<dbReference type="AlphaFoldDB" id="A0A8S2RGP1"/>
<organism evidence="2 3">
    <name type="scientific">Didymodactylos carnosus</name>
    <dbReference type="NCBI Taxonomy" id="1234261"/>
    <lineage>
        <taxon>Eukaryota</taxon>
        <taxon>Metazoa</taxon>
        <taxon>Spiralia</taxon>
        <taxon>Gnathifera</taxon>
        <taxon>Rotifera</taxon>
        <taxon>Eurotatoria</taxon>
        <taxon>Bdelloidea</taxon>
        <taxon>Philodinida</taxon>
        <taxon>Philodinidae</taxon>
        <taxon>Didymodactylos</taxon>
    </lineage>
</organism>